<feature type="region of interest" description="Disordered" evidence="1">
    <location>
        <begin position="1"/>
        <end position="74"/>
    </location>
</feature>
<protein>
    <submittedName>
        <fullName evidence="2">Uncharacterized protein</fullName>
    </submittedName>
</protein>
<dbReference type="Proteomes" id="UP000485058">
    <property type="component" value="Unassembled WGS sequence"/>
</dbReference>
<evidence type="ECO:0000313" key="2">
    <source>
        <dbReference type="EMBL" id="GFH25829.1"/>
    </source>
</evidence>
<feature type="non-terminal residue" evidence="2">
    <location>
        <position position="92"/>
    </location>
</feature>
<feature type="non-terminal residue" evidence="2">
    <location>
        <position position="1"/>
    </location>
</feature>
<evidence type="ECO:0000256" key="1">
    <source>
        <dbReference type="SAM" id="MobiDB-lite"/>
    </source>
</evidence>
<evidence type="ECO:0000313" key="3">
    <source>
        <dbReference type="Proteomes" id="UP000485058"/>
    </source>
</evidence>
<dbReference type="EMBL" id="BLLF01002930">
    <property type="protein sequence ID" value="GFH25829.1"/>
    <property type="molecule type" value="Genomic_DNA"/>
</dbReference>
<organism evidence="2 3">
    <name type="scientific">Haematococcus lacustris</name>
    <name type="common">Green alga</name>
    <name type="synonym">Haematococcus pluvialis</name>
    <dbReference type="NCBI Taxonomy" id="44745"/>
    <lineage>
        <taxon>Eukaryota</taxon>
        <taxon>Viridiplantae</taxon>
        <taxon>Chlorophyta</taxon>
        <taxon>core chlorophytes</taxon>
        <taxon>Chlorophyceae</taxon>
        <taxon>CS clade</taxon>
        <taxon>Chlamydomonadales</taxon>
        <taxon>Haematococcaceae</taxon>
        <taxon>Haematococcus</taxon>
    </lineage>
</organism>
<accession>A0A6A0A0K7</accession>
<dbReference type="AlphaFoldDB" id="A0A6A0A0K7"/>
<keyword evidence="3" id="KW-1185">Reference proteome</keyword>
<reference evidence="2 3" key="1">
    <citation type="submission" date="2020-02" db="EMBL/GenBank/DDBJ databases">
        <title>Draft genome sequence of Haematococcus lacustris strain NIES-144.</title>
        <authorList>
            <person name="Morimoto D."/>
            <person name="Nakagawa S."/>
            <person name="Yoshida T."/>
            <person name="Sawayama S."/>
        </authorList>
    </citation>
    <scope>NUCLEOTIDE SEQUENCE [LARGE SCALE GENOMIC DNA]</scope>
    <source>
        <strain evidence="2 3">NIES-144</strain>
    </source>
</reference>
<comment type="caution">
    <text evidence="2">The sequence shown here is derived from an EMBL/GenBank/DDBJ whole genome shotgun (WGS) entry which is preliminary data.</text>
</comment>
<gene>
    <name evidence="2" type="ORF">HaLaN_23861</name>
</gene>
<name>A0A6A0A0K7_HAELA</name>
<sequence length="92" mass="9333">PGISWWWGCPGGAAEDPGYGHSRPRPPLAVLLGPQHQWQQPGGDRRATASPATPPGHPGRDSQHGGLAAGRPAHGPFVAQAAAALPSVAQGL</sequence>
<proteinExistence type="predicted"/>